<evidence type="ECO:0000313" key="2">
    <source>
        <dbReference type="Proteomes" id="UP000172353"/>
    </source>
</evidence>
<organism evidence="1 2">
    <name type="scientific">Melanoplus sanguinipes entomopoxvirus</name>
    <name type="common">MsEPV</name>
    <dbReference type="NCBI Taxonomy" id="83191"/>
    <lineage>
        <taxon>Viruses</taxon>
        <taxon>Varidnaviria</taxon>
        <taxon>Bamfordvirae</taxon>
        <taxon>Nucleocytoviricota</taxon>
        <taxon>Pokkesviricetes</taxon>
        <taxon>Chitovirales</taxon>
        <taxon>Poxviridae</taxon>
        <taxon>Entomopoxvirinae</taxon>
        <taxon>Deltaentomopoxvirus</taxon>
        <taxon>Deltaentomopoxvirus msanguinipes</taxon>
    </lineage>
</organism>
<gene>
    <name evidence="1" type="primary">MSV058</name>
</gene>
<dbReference type="RefSeq" id="NP_048129.1">
    <property type="nucleotide sequence ID" value="NC_001993.1"/>
</dbReference>
<evidence type="ECO:0000313" key="1">
    <source>
        <dbReference type="EMBL" id="AAC97820.1"/>
    </source>
</evidence>
<proteinExistence type="predicted"/>
<accession>Q9YW34</accession>
<dbReference type="EMBL" id="AF063866">
    <property type="protein sequence ID" value="AAC97820.1"/>
    <property type="molecule type" value="Genomic_DNA"/>
</dbReference>
<keyword evidence="2" id="KW-1185">Reference proteome</keyword>
<dbReference type="Proteomes" id="UP000172353">
    <property type="component" value="Segment"/>
</dbReference>
<name>Q9YW34_MSEPV</name>
<dbReference type="GeneID" id="1449815"/>
<dbReference type="KEGG" id="vg:1449815"/>
<dbReference type="PIR" id="T28219">
    <property type="entry name" value="T28219"/>
</dbReference>
<protein>
    <submittedName>
        <fullName evidence="1">Uncharacterized protein</fullName>
    </submittedName>
</protein>
<organismHost>
    <name type="scientific">Melanoplus sanguinipes</name>
    <name type="common">Migratory grasshopper</name>
    <dbReference type="NCBI Taxonomy" id="65742"/>
</organismHost>
<sequence length="87" mass="10235">MDKSLFSLIEKLHKIIPENDYENNIYDLYIFLRDMHSRLGQLILKCTGVKYDKISSLIDNKNFKNELDLTLLNTYGSSNNNINNTYK</sequence>
<reference evidence="1 2" key="1">
    <citation type="journal article" date="1999" name="J. Virol.">
        <title>The genome of Melanoplus sanguinipes entomopoxvirus.</title>
        <authorList>
            <person name="Afonso C.L."/>
            <person name="Tulman E.R."/>
            <person name="Lu Z."/>
            <person name="Oma E."/>
            <person name="Kutish G.F."/>
            <person name="Rock D.L."/>
        </authorList>
    </citation>
    <scope>NUCLEOTIDE SEQUENCE [LARGE SCALE GENOMIC DNA]</scope>
    <source>
        <strain evidence="1">Tucson</strain>
    </source>
</reference>